<keyword evidence="1" id="KW-1133">Transmembrane helix</keyword>
<dbReference type="STRING" id="1123397.SAMN05660831_01510"/>
<dbReference type="AlphaFoldDB" id="A0A1I1RNJ8"/>
<dbReference type="RefSeq" id="WP_093428153.1">
    <property type="nucleotide sequence ID" value="NZ_FOMJ01000004.1"/>
</dbReference>
<feature type="transmembrane region" description="Helical" evidence="1">
    <location>
        <begin position="93"/>
        <end position="114"/>
    </location>
</feature>
<evidence type="ECO:0000256" key="1">
    <source>
        <dbReference type="SAM" id="Phobius"/>
    </source>
</evidence>
<protein>
    <submittedName>
        <fullName evidence="2">Zinc transport system permease protein</fullName>
    </submittedName>
</protein>
<name>A0A1I1RNJ8_9GAMM</name>
<feature type="transmembrane region" description="Helical" evidence="1">
    <location>
        <begin position="20"/>
        <end position="39"/>
    </location>
</feature>
<gene>
    <name evidence="2" type="ORF">SAMN05660831_01510</name>
</gene>
<evidence type="ECO:0000313" key="2">
    <source>
        <dbReference type="EMBL" id="SFD35597.1"/>
    </source>
</evidence>
<organism evidence="2 3">
    <name type="scientific">Thiohalospira halophila DSM 15071</name>
    <dbReference type="NCBI Taxonomy" id="1123397"/>
    <lineage>
        <taxon>Bacteria</taxon>
        <taxon>Pseudomonadati</taxon>
        <taxon>Pseudomonadota</taxon>
        <taxon>Gammaproteobacteria</taxon>
        <taxon>Thiohalospirales</taxon>
        <taxon>Thiohalospiraceae</taxon>
        <taxon>Thiohalospira</taxon>
    </lineage>
</organism>
<proteinExistence type="predicted"/>
<feature type="transmembrane region" description="Helical" evidence="1">
    <location>
        <begin position="126"/>
        <end position="151"/>
    </location>
</feature>
<dbReference type="OrthoDB" id="9180660at2"/>
<accession>A0A1I1RNJ8</accession>
<feature type="transmembrane region" description="Helical" evidence="1">
    <location>
        <begin position="217"/>
        <end position="240"/>
    </location>
</feature>
<feature type="transmembrane region" description="Helical" evidence="1">
    <location>
        <begin position="51"/>
        <end position="81"/>
    </location>
</feature>
<dbReference type="Proteomes" id="UP000198611">
    <property type="component" value="Unassembled WGS sequence"/>
</dbReference>
<dbReference type="EMBL" id="FOMJ01000004">
    <property type="protein sequence ID" value="SFD35597.1"/>
    <property type="molecule type" value="Genomic_DNA"/>
</dbReference>
<sequence length="269" mass="27525">MELTPLDLSPLWDPMFRIPLVTGLVAAALLPLLGLWLRLREEWLAALGIGHVGAATVMAGGALGLGVLPAGLIGAGIAVALKAVLGRAGNSGWGVLILGGWAAGLLVGANTGLGEAASHALVEGQLYFAGPVHLLALAGIAAVAAVALPWLGPRLLRSRLFPEGDRANGRPAWQWHRGFDALVAAGLTLAATSLGLMAAFALAFLPAWVAFRRAPSWRWALILGPAVGVAVYLLAFVAAVALDQPFAPVLVVALLLATATGLRRGIPAD</sequence>
<evidence type="ECO:0000313" key="3">
    <source>
        <dbReference type="Proteomes" id="UP000198611"/>
    </source>
</evidence>
<keyword evidence="3" id="KW-1185">Reference proteome</keyword>
<feature type="transmembrane region" description="Helical" evidence="1">
    <location>
        <begin position="181"/>
        <end position="205"/>
    </location>
</feature>
<reference evidence="2 3" key="1">
    <citation type="submission" date="2016-10" db="EMBL/GenBank/DDBJ databases">
        <authorList>
            <person name="de Groot N.N."/>
        </authorList>
    </citation>
    <scope>NUCLEOTIDE SEQUENCE [LARGE SCALE GENOMIC DNA]</scope>
    <source>
        <strain evidence="2 3">HL3</strain>
    </source>
</reference>
<feature type="transmembrane region" description="Helical" evidence="1">
    <location>
        <begin position="246"/>
        <end position="266"/>
    </location>
</feature>
<keyword evidence="1" id="KW-0812">Transmembrane</keyword>
<keyword evidence="1" id="KW-0472">Membrane</keyword>